<evidence type="ECO:0000313" key="3">
    <source>
        <dbReference type="Proteomes" id="UP000191144"/>
    </source>
</evidence>
<keyword evidence="1" id="KW-0812">Transmembrane</keyword>
<evidence type="ECO:0000256" key="1">
    <source>
        <dbReference type="SAM" id="Phobius"/>
    </source>
</evidence>
<keyword evidence="1" id="KW-0472">Membrane</keyword>
<organism evidence="2 3">
    <name type="scientific">Lachancea meyersii CBS 8951</name>
    <dbReference type="NCBI Taxonomy" id="1266667"/>
    <lineage>
        <taxon>Eukaryota</taxon>
        <taxon>Fungi</taxon>
        <taxon>Dikarya</taxon>
        <taxon>Ascomycota</taxon>
        <taxon>Saccharomycotina</taxon>
        <taxon>Saccharomycetes</taxon>
        <taxon>Saccharomycetales</taxon>
        <taxon>Saccharomycetaceae</taxon>
        <taxon>Lachancea</taxon>
    </lineage>
</organism>
<reference evidence="3" key="1">
    <citation type="submission" date="2016-03" db="EMBL/GenBank/DDBJ databases">
        <authorList>
            <person name="Devillers Hugo."/>
        </authorList>
    </citation>
    <scope>NUCLEOTIDE SEQUENCE [LARGE SCALE GENOMIC DNA]</scope>
</reference>
<dbReference type="Pfam" id="PF00674">
    <property type="entry name" value="DUP"/>
    <property type="match status" value="2"/>
</dbReference>
<dbReference type="EMBL" id="LT598477">
    <property type="protein sequence ID" value="SCU95281.1"/>
    <property type="molecule type" value="Genomic_DNA"/>
</dbReference>
<dbReference type="AlphaFoldDB" id="A0A1G4JW52"/>
<evidence type="ECO:0000313" key="2">
    <source>
        <dbReference type="EMBL" id="SCU95281.1"/>
    </source>
</evidence>
<proteinExistence type="predicted"/>
<feature type="transmembrane region" description="Helical" evidence="1">
    <location>
        <begin position="69"/>
        <end position="93"/>
    </location>
</feature>
<sequence length="368" mass="42343">MEGKSFLGLASDEKTQVPAKVFRCQALWAIRDVFKWRKFQIVAAIFVGLICASVVGLGRLFQTHGAGKVAYLLSAEFAFLGIELFFAATVIFIEQKKKTTVRQQRMELFRQIMAQQPGTALAKWDVIAVEMNDYLNKQAIWHSPWCFYDGAMLFAFFRTLIYIPLQDGKFDSDAEIVLLRDAAQNYEESLFASENENEKTGRVSNLSSEKKLPVELHHSKATWVLTRSKKMIVIGSLYALVYGWFGQLLAVVIFECFHFAISFYVFWNRANFLSLADSLEFMNNVHKFEPWEDDSKWDEIARATNAAFSGKRMDNFDNDYFFDGNHCRQLFKQRLSSIIADRKLRLPELIPFAHELRAACGFDSKDQV</sequence>
<feature type="transmembrane region" description="Helical" evidence="1">
    <location>
        <begin position="39"/>
        <end position="57"/>
    </location>
</feature>
<gene>
    <name evidence="2" type="ORF">LAME_0F11518G</name>
</gene>
<accession>A0A1G4JW52</accession>
<dbReference type="OrthoDB" id="4036062at2759"/>
<feature type="transmembrane region" description="Helical" evidence="1">
    <location>
        <begin position="237"/>
        <end position="267"/>
    </location>
</feature>
<name>A0A1G4JW52_9SACH</name>
<keyword evidence="3" id="KW-1185">Reference proteome</keyword>
<dbReference type="Proteomes" id="UP000191144">
    <property type="component" value="Chromosome F"/>
</dbReference>
<protein>
    <submittedName>
        <fullName evidence="2">LAME_0F11518g1_1</fullName>
    </submittedName>
</protein>
<dbReference type="InterPro" id="IPR001142">
    <property type="entry name" value="DUP/COS"/>
</dbReference>
<keyword evidence="1" id="KW-1133">Transmembrane helix</keyword>